<dbReference type="EMBL" id="JBFNFH010000052">
    <property type="protein sequence ID" value="MFM1525747.1"/>
    <property type="molecule type" value="Genomic_DNA"/>
</dbReference>
<feature type="non-terminal residue" evidence="1">
    <location>
        <position position="1"/>
    </location>
</feature>
<dbReference type="RefSeq" id="WP_408127135.1">
    <property type="nucleotide sequence ID" value="NZ_JBFNFH010000052.1"/>
</dbReference>
<keyword evidence="2" id="KW-1185">Reference proteome</keyword>
<proteinExistence type="predicted"/>
<name>A0ABW9F8J5_9FIRM</name>
<gene>
    <name evidence="1" type="ORF">ABGF40_08820</name>
</gene>
<sequence length="105" mass="12003">LKYSNEIMIAIPFRTNIKHSNGYIFSTNSHGENSGLDYSKLAIIKNKNYIGSLAIVDSNEFKELTKKSNIIIKQVITYVTNYCNHVKGLKFISKESFLENMDIVH</sequence>
<reference evidence="1 2" key="1">
    <citation type="journal article" date="2024" name="Front. Microbiol.">
        <title>Pangenomic and biochemical analyses of Helcococcus ovis reveal widespread tetracycline resistance and a novel bacterial species, Helcococcus bovis.</title>
        <authorList>
            <person name="Cunha F."/>
            <person name="Zhai Y."/>
            <person name="Casaro S."/>
            <person name="Jones K.L."/>
            <person name="Hernandez M."/>
            <person name="Bisinotto R.S."/>
            <person name="Kariyawasam S."/>
            <person name="Brown M.B."/>
            <person name="Phillips A."/>
            <person name="Jeong K.C."/>
            <person name="Galvao K.N."/>
        </authorList>
    </citation>
    <scope>NUCLEOTIDE SEQUENCE [LARGE SCALE GENOMIC DNA]</scope>
    <source>
        <strain evidence="1 2">KG197</strain>
    </source>
</reference>
<comment type="caution">
    <text evidence="1">The sequence shown here is derived from an EMBL/GenBank/DDBJ whole genome shotgun (WGS) entry which is preliminary data.</text>
</comment>
<evidence type="ECO:0000313" key="1">
    <source>
        <dbReference type="EMBL" id="MFM1525747.1"/>
    </source>
</evidence>
<accession>A0ABW9F8J5</accession>
<organism evidence="1 2">
    <name type="scientific">Helcococcus bovis</name>
    <dbReference type="NCBI Taxonomy" id="3153252"/>
    <lineage>
        <taxon>Bacteria</taxon>
        <taxon>Bacillati</taxon>
        <taxon>Bacillota</taxon>
        <taxon>Tissierellia</taxon>
        <taxon>Tissierellales</taxon>
        <taxon>Peptoniphilaceae</taxon>
        <taxon>Helcococcus</taxon>
    </lineage>
</organism>
<evidence type="ECO:0000313" key="2">
    <source>
        <dbReference type="Proteomes" id="UP001629536"/>
    </source>
</evidence>
<dbReference type="Proteomes" id="UP001629536">
    <property type="component" value="Unassembled WGS sequence"/>
</dbReference>
<protein>
    <submittedName>
        <fullName evidence="1">Uncharacterized protein</fullName>
    </submittedName>
</protein>